<dbReference type="Pfam" id="PF07679">
    <property type="entry name" value="I-set"/>
    <property type="match status" value="4"/>
</dbReference>
<dbReference type="CDD" id="cd00063">
    <property type="entry name" value="FN3"/>
    <property type="match status" value="8"/>
</dbReference>
<keyword evidence="7" id="KW-1185">Reference proteome</keyword>
<feature type="domain" description="Fibronectin type-III" evidence="5">
    <location>
        <begin position="873"/>
        <end position="968"/>
    </location>
</feature>
<feature type="domain" description="Ig-like" evidence="4">
    <location>
        <begin position="86"/>
        <end position="176"/>
    </location>
</feature>
<dbReference type="SUPFAM" id="SSF49265">
    <property type="entry name" value="Fibronectin type III"/>
    <property type="match status" value="5"/>
</dbReference>
<organism evidence="6 7">
    <name type="scientific">Dinothrombium tinctorium</name>
    <dbReference type="NCBI Taxonomy" id="1965070"/>
    <lineage>
        <taxon>Eukaryota</taxon>
        <taxon>Metazoa</taxon>
        <taxon>Ecdysozoa</taxon>
        <taxon>Arthropoda</taxon>
        <taxon>Chelicerata</taxon>
        <taxon>Arachnida</taxon>
        <taxon>Acari</taxon>
        <taxon>Acariformes</taxon>
        <taxon>Trombidiformes</taxon>
        <taxon>Prostigmata</taxon>
        <taxon>Anystina</taxon>
        <taxon>Parasitengona</taxon>
        <taxon>Trombidioidea</taxon>
        <taxon>Trombidiidae</taxon>
        <taxon>Dinothrombium</taxon>
    </lineage>
</organism>
<dbReference type="OrthoDB" id="6426872at2759"/>
<dbReference type="SUPFAM" id="SSF48726">
    <property type="entry name" value="Immunoglobulin"/>
    <property type="match status" value="4"/>
</dbReference>
<dbReference type="PROSITE" id="PS50853">
    <property type="entry name" value="FN3"/>
    <property type="match status" value="8"/>
</dbReference>
<evidence type="ECO:0000259" key="4">
    <source>
        <dbReference type="PROSITE" id="PS50835"/>
    </source>
</evidence>
<dbReference type="Gene3D" id="2.60.40.10">
    <property type="entry name" value="Immunoglobulins"/>
    <property type="match status" value="12"/>
</dbReference>
<dbReference type="Proteomes" id="UP000285301">
    <property type="component" value="Unassembled WGS sequence"/>
</dbReference>
<dbReference type="InterPro" id="IPR036179">
    <property type="entry name" value="Ig-like_dom_sf"/>
</dbReference>
<dbReference type="STRING" id="1965070.A0A443QB90"/>
<feature type="domain" description="Fibronectin type-III" evidence="5">
    <location>
        <begin position="1"/>
        <end position="82"/>
    </location>
</feature>
<proteinExistence type="predicted"/>
<dbReference type="InterPro" id="IPR036116">
    <property type="entry name" value="FN3_sf"/>
</dbReference>
<evidence type="ECO:0000313" key="7">
    <source>
        <dbReference type="Proteomes" id="UP000285301"/>
    </source>
</evidence>
<keyword evidence="2" id="KW-0393">Immunoglobulin domain</keyword>
<dbReference type="EMBL" id="NCKU01011869">
    <property type="protein sequence ID" value="RWS00286.1"/>
    <property type="molecule type" value="Genomic_DNA"/>
</dbReference>
<feature type="non-terminal residue" evidence="6">
    <location>
        <position position="1142"/>
    </location>
</feature>
<dbReference type="FunFam" id="2.60.40.10:FF:000051">
    <property type="entry name" value="Uncharacterized protein, isoform J"/>
    <property type="match status" value="1"/>
</dbReference>
<feature type="domain" description="Fibronectin type-III" evidence="5">
    <location>
        <begin position="974"/>
        <end position="1069"/>
    </location>
</feature>
<protein>
    <submittedName>
        <fullName evidence="6">Twitchin-like protein</fullName>
    </submittedName>
</protein>
<dbReference type="InterPro" id="IPR003961">
    <property type="entry name" value="FN3_dom"/>
</dbReference>
<dbReference type="PRINTS" id="PR00014">
    <property type="entry name" value="FNTYPEIII"/>
</dbReference>
<feature type="domain" description="Fibronectin type-III" evidence="5">
    <location>
        <begin position="774"/>
        <end position="867"/>
    </location>
</feature>
<dbReference type="PANTHER" id="PTHR14340">
    <property type="entry name" value="MICROFIBRIL-ASSOCIATED GLYCOPROTEIN 3"/>
    <property type="match status" value="1"/>
</dbReference>
<reference evidence="6 7" key="1">
    <citation type="journal article" date="2018" name="Gigascience">
        <title>Genomes of trombidid mites reveal novel predicted allergens and laterally-transferred genes associated with secondary metabolism.</title>
        <authorList>
            <person name="Dong X."/>
            <person name="Chaisiri K."/>
            <person name="Xia D."/>
            <person name="Armstrong S.D."/>
            <person name="Fang Y."/>
            <person name="Donnelly M.J."/>
            <person name="Kadowaki T."/>
            <person name="McGarry J.W."/>
            <person name="Darby A.C."/>
            <person name="Makepeace B.L."/>
        </authorList>
    </citation>
    <scope>NUCLEOTIDE SEQUENCE [LARGE SCALE GENOMIC DNA]</scope>
    <source>
        <strain evidence="6">UoL-WK</strain>
    </source>
</reference>
<evidence type="ECO:0000256" key="3">
    <source>
        <dbReference type="SAM" id="MobiDB-lite"/>
    </source>
</evidence>
<dbReference type="Pfam" id="PF00041">
    <property type="entry name" value="fn3"/>
    <property type="match status" value="8"/>
</dbReference>
<feature type="domain" description="Fibronectin type-III" evidence="5">
    <location>
        <begin position="578"/>
        <end position="672"/>
    </location>
</feature>
<dbReference type="GO" id="GO:0048738">
    <property type="term" value="P:cardiac muscle tissue development"/>
    <property type="evidence" value="ECO:0007669"/>
    <property type="project" value="TreeGrafter"/>
</dbReference>
<dbReference type="SMART" id="SM00409">
    <property type="entry name" value="IG"/>
    <property type="match status" value="3"/>
</dbReference>
<dbReference type="GO" id="GO:0045214">
    <property type="term" value="P:sarcomere organization"/>
    <property type="evidence" value="ECO:0007669"/>
    <property type="project" value="TreeGrafter"/>
</dbReference>
<accession>A0A443QB90</accession>
<keyword evidence="1" id="KW-0677">Repeat</keyword>
<dbReference type="SMART" id="SM00060">
    <property type="entry name" value="FN3"/>
    <property type="match status" value="8"/>
</dbReference>
<dbReference type="GO" id="GO:0031430">
    <property type="term" value="C:M band"/>
    <property type="evidence" value="ECO:0007669"/>
    <property type="project" value="TreeGrafter"/>
</dbReference>
<evidence type="ECO:0000256" key="1">
    <source>
        <dbReference type="ARBA" id="ARBA00022737"/>
    </source>
</evidence>
<gene>
    <name evidence="6" type="ORF">B4U79_02086</name>
</gene>
<feature type="domain" description="Fibronectin type-III" evidence="5">
    <location>
        <begin position="282"/>
        <end position="376"/>
    </location>
</feature>
<dbReference type="SMART" id="SM00408">
    <property type="entry name" value="IGc2"/>
    <property type="match status" value="3"/>
</dbReference>
<evidence type="ECO:0000256" key="2">
    <source>
        <dbReference type="ARBA" id="ARBA00023319"/>
    </source>
</evidence>
<dbReference type="FunFam" id="2.60.40.10:FF:000056">
    <property type="entry name" value="twitchin isoform X4"/>
    <property type="match status" value="4"/>
</dbReference>
<dbReference type="InterPro" id="IPR003599">
    <property type="entry name" value="Ig_sub"/>
</dbReference>
<dbReference type="InterPro" id="IPR007110">
    <property type="entry name" value="Ig-like_dom"/>
</dbReference>
<evidence type="ECO:0000313" key="6">
    <source>
        <dbReference type="EMBL" id="RWS00286.1"/>
    </source>
</evidence>
<dbReference type="PROSITE" id="PS50835">
    <property type="entry name" value="IG_LIKE"/>
    <property type="match status" value="3"/>
</dbReference>
<feature type="region of interest" description="Disordered" evidence="3">
    <location>
        <begin position="952"/>
        <end position="986"/>
    </location>
</feature>
<dbReference type="FunFam" id="2.60.40.10:FF:000127">
    <property type="entry name" value="titin isoform X1"/>
    <property type="match status" value="2"/>
</dbReference>
<dbReference type="FunFam" id="2.60.40.10:FF:002083">
    <property type="entry name" value="Protein CBR-UNC-22"/>
    <property type="match status" value="1"/>
</dbReference>
<dbReference type="InterPro" id="IPR003598">
    <property type="entry name" value="Ig_sub2"/>
</dbReference>
<dbReference type="PANTHER" id="PTHR14340:SF9">
    <property type="entry name" value="FIBRONECTIN TYPE-III DOMAIN-CONTAINING PROTEIN"/>
    <property type="match status" value="1"/>
</dbReference>
<dbReference type="FunFam" id="2.60.40.10:FF:000160">
    <property type="entry name" value="Titin a"/>
    <property type="match status" value="1"/>
</dbReference>
<dbReference type="InterPro" id="IPR013098">
    <property type="entry name" value="Ig_I-set"/>
</dbReference>
<sequence length="1142" mass="125053">VTLSWKKPSNDGGSKIIGYVVEKKPKDGKKFEPCNARPCPEPTYTVTGLKEGEEYEFRVVAVNEIGESPPSKACPLVKVEEQPDKPRIDANAVKDITVKAGEEFQIVVPFTGFPKPEATWTLNDKPISPNDKHFASKVDEDKAVLTCPSAARGDTGPYTVMLKNPSGFDTIKCNVTVLDRPSPPSDVKAEDVDASSLTLKWSPPKDDGGAEITNYVVEKREPGQEWTKVNSFVTKPELKVRNLITGKKYEFRVMAENQNGRSDPAQTDSPVLVKNPYDKAKAPSDIEIEDYSENHVDLKWKPPLDDGGAPITGYIIEKKEKFGNWEPCLKTDNAATKAKVEGLTKGKEYQFRVKAVNKAGPGEPSAPTKPHVAKEKFLAPKINRDTLHPVTVRAGNMARLEVEAAGEPPPTITWSFAGKPLESANDCKIENEDYKSNFQLRHTTRAQSGMYKITATNPYGTDEAEVQINVLDKPSKPEGPLEVNDVKPDSCTLSWRAPKDDGGLPIEQYVVEQQDTETGIWTPVTRVSGNKTECTVSNLEPGKRYNFRVKAVNEEGNSEPLETEKPVLVKKPFDAPGAPGAPAITDYDRDFVQLEWDAPLRDGGAPITGYIIEMKDKYSPNWVKAAEVPADACQGKVKGLIEGEKYEFRVKAVNKAGPGAASESSGLHTAKPKSVKPQIDRTNLIPTKVKVGHMVNFDVKVTGEPPPKIVWTLNGKEIGTGPAYQISNEDHRTNFTLVKASRKESGVYKITATNSAGSDEAEVEIEVHGPPSTPNGPLEVSDVHKDGCTLKWNEPDDDGGSPIEGYEIEKLDEETGRWMPCGKATKPCFEVKNLTPDHKYKFRVRAVNKDGQSDDLETDRAIVAKNPFDTPDAPGQPKATDWGPTFAQLEWTPPLIDGGKPVTGYIIEKREVGQPDWTKATAAPVTNTNFTVNNLIEGKTYEFRVSAVNEGGVGKPSKASAPVKAEKRKFAPGAPDMPRPEKITKDSVTLSWKKPSNDGGSKIIGYVVEKKPKDGKKFEPCNARPCPEPTYTVTGLKEGEEYEFRVVAVNEIGESPPSKACPLVKVEEQPDKPRIDANAVKDITVKAGEEFQIVVPFTGFPKPEATWTLNDKPISPNDKHFASKVDEDKAVLTCPSAARGDT</sequence>
<dbReference type="AlphaFoldDB" id="A0A443QB90"/>
<evidence type="ECO:0000259" key="5">
    <source>
        <dbReference type="PROSITE" id="PS50853"/>
    </source>
</evidence>
<dbReference type="FunFam" id="2.60.40.10:FF:000567">
    <property type="entry name" value="Uncharacterized protein, isoform G"/>
    <property type="match status" value="2"/>
</dbReference>
<dbReference type="InterPro" id="IPR013783">
    <property type="entry name" value="Ig-like_fold"/>
</dbReference>
<feature type="non-terminal residue" evidence="6">
    <location>
        <position position="1"/>
    </location>
</feature>
<feature type="domain" description="Ig-like" evidence="4">
    <location>
        <begin position="380"/>
        <end position="469"/>
    </location>
</feature>
<feature type="domain" description="Fibronectin type-III" evidence="5">
    <location>
        <begin position="477"/>
        <end position="572"/>
    </location>
</feature>
<feature type="domain" description="Fibronectin type-III" evidence="5">
    <location>
        <begin position="183"/>
        <end position="276"/>
    </location>
</feature>
<feature type="domain" description="Ig-like" evidence="4">
    <location>
        <begin position="677"/>
        <end position="766"/>
    </location>
</feature>
<comment type="caution">
    <text evidence="6">The sequence shown here is derived from an EMBL/GenBank/DDBJ whole genome shotgun (WGS) entry which is preliminary data.</text>
</comment>
<dbReference type="GO" id="GO:0008307">
    <property type="term" value="F:structural constituent of muscle"/>
    <property type="evidence" value="ECO:0007669"/>
    <property type="project" value="TreeGrafter"/>
</dbReference>
<name>A0A443QB90_9ACAR</name>